<organism evidence="2 3">
    <name type="scientific">Halobacteriovorax vibrionivorans</name>
    <dbReference type="NCBI Taxonomy" id="2152716"/>
    <lineage>
        <taxon>Bacteria</taxon>
        <taxon>Pseudomonadati</taxon>
        <taxon>Bdellovibrionota</taxon>
        <taxon>Bacteriovoracia</taxon>
        <taxon>Bacteriovoracales</taxon>
        <taxon>Halobacteriovoraceae</taxon>
        <taxon>Halobacteriovorax</taxon>
    </lineage>
</organism>
<reference evidence="3" key="1">
    <citation type="journal article" date="2019" name="Int. J. Syst. Evol. Microbiol.">
        <title>Halobacteriovorax valvorus sp. nov., a novel prokaryotic predator isolated from coastal seawater of China.</title>
        <authorList>
            <person name="Chen M.-X."/>
        </authorList>
    </citation>
    <scope>NUCLEOTIDE SEQUENCE [LARGE SCALE GENOMIC DNA]</scope>
    <source>
        <strain evidence="3">BL9</strain>
    </source>
</reference>
<evidence type="ECO:0000256" key="1">
    <source>
        <dbReference type="SAM" id="SignalP"/>
    </source>
</evidence>
<name>A0ABY0IDS0_9BACT</name>
<evidence type="ECO:0000313" key="3">
    <source>
        <dbReference type="Proteomes" id="UP000443582"/>
    </source>
</evidence>
<sequence>MKSLFLFTLLTFNFLAFSQSNDPVMEQLNRMREEMMKQMQATDSFDSEIQKMFQRMQKMGQIQGLPDRFNTNVQAIEYFWKDSKTLVVKVNKDDEVNIDVKEGMVVLSGMKVSKSKNSFSKFNFSQSIPIKSSLDTTSVDMKMDDGNIVLSFKEKLPKNSI</sequence>
<evidence type="ECO:0008006" key="4">
    <source>
        <dbReference type="Google" id="ProtNLM"/>
    </source>
</evidence>
<dbReference type="InterPro" id="IPR008978">
    <property type="entry name" value="HSP20-like_chaperone"/>
</dbReference>
<evidence type="ECO:0000313" key="2">
    <source>
        <dbReference type="EMBL" id="RZF20745.1"/>
    </source>
</evidence>
<keyword evidence="3" id="KW-1185">Reference proteome</keyword>
<comment type="caution">
    <text evidence="2">The sequence shown here is derived from an EMBL/GenBank/DDBJ whole genome shotgun (WGS) entry which is preliminary data.</text>
</comment>
<feature type="chain" id="PRO_5047507394" description="SHSP domain-containing protein" evidence="1">
    <location>
        <begin position="19"/>
        <end position="161"/>
    </location>
</feature>
<dbReference type="RefSeq" id="WP_133296964.1">
    <property type="nucleotide sequence ID" value="NZ_QDKL01000003.1"/>
</dbReference>
<accession>A0ABY0IDS0</accession>
<keyword evidence="1" id="KW-0732">Signal</keyword>
<protein>
    <recommendedName>
        <fullName evidence="4">SHSP domain-containing protein</fullName>
    </recommendedName>
</protein>
<dbReference type="EMBL" id="QDKL01000003">
    <property type="protein sequence ID" value="RZF20745.1"/>
    <property type="molecule type" value="Genomic_DNA"/>
</dbReference>
<dbReference type="Proteomes" id="UP000443582">
    <property type="component" value="Unassembled WGS sequence"/>
</dbReference>
<proteinExistence type="predicted"/>
<dbReference type="Gene3D" id="2.60.40.790">
    <property type="match status" value="1"/>
</dbReference>
<feature type="signal peptide" evidence="1">
    <location>
        <begin position="1"/>
        <end position="18"/>
    </location>
</feature>
<gene>
    <name evidence="2" type="ORF">DAY19_12225</name>
</gene>